<dbReference type="Pfam" id="PF03951">
    <property type="entry name" value="Gln-synt_N"/>
    <property type="match status" value="1"/>
</dbReference>
<dbReference type="NCBIfam" id="NF041605">
    <property type="entry name" value="gln_syn_GlnII"/>
    <property type="match status" value="1"/>
</dbReference>
<dbReference type="Pfam" id="PF00120">
    <property type="entry name" value="Gln-synt_C"/>
    <property type="match status" value="1"/>
</dbReference>
<dbReference type="PROSITE" id="PS51986">
    <property type="entry name" value="GS_BETA_GRASP"/>
    <property type="match status" value="1"/>
</dbReference>
<feature type="domain" description="GS beta-grasp" evidence="8">
    <location>
        <begin position="3"/>
        <end position="81"/>
    </location>
</feature>
<comment type="similarity">
    <text evidence="1">Belongs to the glutamine synthetase family.</text>
</comment>
<feature type="domain" description="GS catalytic" evidence="9">
    <location>
        <begin position="83"/>
        <end position="384"/>
    </location>
</feature>
<dbReference type="GO" id="GO:0005524">
    <property type="term" value="F:ATP binding"/>
    <property type="evidence" value="ECO:0007669"/>
    <property type="project" value="UniProtKB-KW"/>
</dbReference>
<dbReference type="GO" id="GO:0004356">
    <property type="term" value="F:glutamine synthetase activity"/>
    <property type="evidence" value="ECO:0007669"/>
    <property type="project" value="UniProtKB-EC"/>
</dbReference>
<dbReference type="GO" id="GO:0005737">
    <property type="term" value="C:cytoplasm"/>
    <property type="evidence" value="ECO:0007669"/>
    <property type="project" value="TreeGrafter"/>
</dbReference>
<feature type="region of interest" description="Disordered" evidence="7">
    <location>
        <begin position="330"/>
        <end position="384"/>
    </location>
</feature>
<feature type="compositionally biased region" description="Low complexity" evidence="7">
    <location>
        <begin position="331"/>
        <end position="354"/>
    </location>
</feature>
<dbReference type="PROSITE" id="PS51987">
    <property type="entry name" value="GS_CATALYTIC"/>
    <property type="match status" value="1"/>
</dbReference>
<evidence type="ECO:0000259" key="9">
    <source>
        <dbReference type="PROSITE" id="PS51987"/>
    </source>
</evidence>
<evidence type="ECO:0000313" key="11">
    <source>
        <dbReference type="EMBL" id="CAB5006693.1"/>
    </source>
</evidence>
<dbReference type="GO" id="GO:0006542">
    <property type="term" value="P:glutamine biosynthetic process"/>
    <property type="evidence" value="ECO:0007669"/>
    <property type="project" value="InterPro"/>
</dbReference>
<dbReference type="InterPro" id="IPR050292">
    <property type="entry name" value="Glutamine_Synthetase"/>
</dbReference>
<evidence type="ECO:0000313" key="10">
    <source>
        <dbReference type="EMBL" id="CAB4874306.1"/>
    </source>
</evidence>
<keyword evidence="4" id="KW-0547">Nucleotide-binding</keyword>
<reference evidence="10" key="1">
    <citation type="submission" date="2020-05" db="EMBL/GenBank/DDBJ databases">
        <authorList>
            <person name="Chiriac C."/>
            <person name="Salcher M."/>
            <person name="Ghai R."/>
            <person name="Kavagutti S V."/>
        </authorList>
    </citation>
    <scope>NUCLEOTIDE SEQUENCE</scope>
</reference>
<evidence type="ECO:0000256" key="5">
    <source>
        <dbReference type="ARBA" id="ARBA00022840"/>
    </source>
</evidence>
<dbReference type="EC" id="6.3.1.2" evidence="2"/>
<keyword evidence="3" id="KW-0436">Ligase</keyword>
<evidence type="ECO:0000256" key="4">
    <source>
        <dbReference type="ARBA" id="ARBA00022741"/>
    </source>
</evidence>
<dbReference type="Gene3D" id="3.10.20.70">
    <property type="entry name" value="Glutamine synthetase, N-terminal domain"/>
    <property type="match status" value="1"/>
</dbReference>
<evidence type="ECO:0000259" key="8">
    <source>
        <dbReference type="PROSITE" id="PS51986"/>
    </source>
</evidence>
<organism evidence="10">
    <name type="scientific">freshwater metagenome</name>
    <dbReference type="NCBI Taxonomy" id="449393"/>
    <lineage>
        <taxon>unclassified sequences</taxon>
        <taxon>metagenomes</taxon>
        <taxon>ecological metagenomes</taxon>
    </lineage>
</organism>
<dbReference type="AlphaFoldDB" id="A0A6J7DUG1"/>
<dbReference type="Gene3D" id="3.30.590.10">
    <property type="entry name" value="Glutamine synthetase/guanido kinase, catalytic domain"/>
    <property type="match status" value="1"/>
</dbReference>
<gene>
    <name evidence="10" type="ORF">UFOPK3427_01022</name>
    <name evidence="11" type="ORF">UFOPK4112_00064</name>
</gene>
<dbReference type="EMBL" id="CAFBLT010000001">
    <property type="protein sequence ID" value="CAB4874306.1"/>
    <property type="molecule type" value="Genomic_DNA"/>
</dbReference>
<dbReference type="InterPro" id="IPR027303">
    <property type="entry name" value="Gln_synth_gly_rich_site"/>
</dbReference>
<dbReference type="InterPro" id="IPR036651">
    <property type="entry name" value="Gln_synt_N_sf"/>
</dbReference>
<dbReference type="EMBL" id="CAFBPM010000001">
    <property type="protein sequence ID" value="CAB5006693.1"/>
    <property type="molecule type" value="Genomic_DNA"/>
</dbReference>
<evidence type="ECO:0000256" key="3">
    <source>
        <dbReference type="ARBA" id="ARBA00022598"/>
    </source>
</evidence>
<dbReference type="InterPro" id="IPR014746">
    <property type="entry name" value="Gln_synth/guanido_kin_cat_dom"/>
</dbReference>
<protein>
    <recommendedName>
        <fullName evidence="2">glutamine synthetase</fullName>
        <ecNumber evidence="2">6.3.1.2</ecNumber>
    </recommendedName>
</protein>
<proteinExistence type="inferred from homology"/>
<keyword evidence="5" id="KW-0067">ATP-binding</keyword>
<accession>A0A6J7DUG1</accession>
<dbReference type="PROSITE" id="PS00180">
    <property type="entry name" value="GLNA_1"/>
    <property type="match status" value="1"/>
</dbReference>
<dbReference type="SMART" id="SM01230">
    <property type="entry name" value="Gln-synt_C"/>
    <property type="match status" value="1"/>
</dbReference>
<dbReference type="FunFam" id="3.30.590.10:FF:000004">
    <property type="entry name" value="Glutamine synthetase"/>
    <property type="match status" value="1"/>
</dbReference>
<dbReference type="InterPro" id="IPR008146">
    <property type="entry name" value="Gln_synth_cat_dom"/>
</dbReference>
<dbReference type="InterPro" id="IPR027302">
    <property type="entry name" value="Gln_synth_N_conserv_site"/>
</dbReference>
<dbReference type="InterPro" id="IPR048091">
    <property type="entry name" value="Gln_syn_GlnII"/>
</dbReference>
<dbReference type="PROSITE" id="PS00181">
    <property type="entry name" value="GLNA_ATP"/>
    <property type="match status" value="1"/>
</dbReference>
<dbReference type="InterPro" id="IPR008147">
    <property type="entry name" value="Gln_synt_N"/>
</dbReference>
<evidence type="ECO:0000256" key="2">
    <source>
        <dbReference type="ARBA" id="ARBA00012937"/>
    </source>
</evidence>
<dbReference type="PANTHER" id="PTHR20852:SF57">
    <property type="entry name" value="GLUTAMINE SYNTHETASE 2 CYTOPLASMIC"/>
    <property type="match status" value="1"/>
</dbReference>
<evidence type="ECO:0000256" key="1">
    <source>
        <dbReference type="ARBA" id="ARBA00009897"/>
    </source>
</evidence>
<dbReference type="PANTHER" id="PTHR20852">
    <property type="entry name" value="GLUTAMINE SYNTHETASE"/>
    <property type="match status" value="1"/>
</dbReference>
<sequence length="384" mass="42115">MPYQAEYIWIDGTEPSPLLRSKTRILADDKEPPIWGFDGSSTNQAEGSNSDCVLRPVFICPDPLRGIDDVLVMCEVLNVDMKPHSTNMRAKLETVAKKYARFEPIFGLEQEYTFMQNGRPYGWPSNGYPAPQGPYYCGVGGDIMPGRDIVEAHTAACMAAGLAIEGTNAEVMMGQWEFQIGALPPLEVSDQLWVARWLLFRIAEDFGVFATLEPKPMLGDWNGAGCHTNYSTKPMREEGGYRHIIAACEAIGKKVDEHIENYGPGVELRLTGAHETAHYTEFSYGVSDRGASIRIPWQVAIDKKGYLEDRRPNANMDPYRVTRVIVNTTCSASSGGSGSSSAKKASSKNGSSKKAGSKKAAKKSASTKTLTSVDVLPKKSSKRR</sequence>
<evidence type="ECO:0000256" key="6">
    <source>
        <dbReference type="ARBA" id="ARBA00049436"/>
    </source>
</evidence>
<evidence type="ECO:0000256" key="7">
    <source>
        <dbReference type="SAM" id="MobiDB-lite"/>
    </source>
</evidence>
<dbReference type="SUPFAM" id="SSF55931">
    <property type="entry name" value="Glutamine synthetase/guanido kinase"/>
    <property type="match status" value="1"/>
</dbReference>
<comment type="catalytic activity">
    <reaction evidence="6">
        <text>L-glutamate + NH4(+) + ATP = L-glutamine + ADP + phosphate + H(+)</text>
        <dbReference type="Rhea" id="RHEA:16169"/>
        <dbReference type="ChEBI" id="CHEBI:15378"/>
        <dbReference type="ChEBI" id="CHEBI:28938"/>
        <dbReference type="ChEBI" id="CHEBI:29985"/>
        <dbReference type="ChEBI" id="CHEBI:30616"/>
        <dbReference type="ChEBI" id="CHEBI:43474"/>
        <dbReference type="ChEBI" id="CHEBI:58359"/>
        <dbReference type="ChEBI" id="CHEBI:456216"/>
        <dbReference type="EC" id="6.3.1.2"/>
    </reaction>
</comment>
<name>A0A6J7DUG1_9ZZZZ</name>
<dbReference type="SUPFAM" id="SSF54368">
    <property type="entry name" value="Glutamine synthetase, N-terminal domain"/>
    <property type="match status" value="1"/>
</dbReference>